<feature type="transmembrane region" description="Helical" evidence="7">
    <location>
        <begin position="50"/>
        <end position="67"/>
    </location>
</feature>
<sequence>MNGIDTALWSIRRMDHFAGQDTAATRIDPRAKVIAVFAILIGAAAHPPHAVSALLPLLLFPVCLLSLGEIPVRWLASRLLFALPFAFFVGILNPWLDRTPVAMPWGGDMAAGWLTFASIMLRFLIAVSAAFLLVATTGMNRVSKALSQMGVPRVFANQLLFLYRYVFVIGEELLRSIRAYQMRAVNGRHALPPRFYGLLLSGVMSRSIARAMRVHAAMQARGYDGELHFVQQWHWRLSDTLFVVGWTGFAVLCRMIDLPVVLGHLLSGA</sequence>
<feature type="transmembrane region" description="Helical" evidence="7">
    <location>
        <begin position="116"/>
        <end position="135"/>
    </location>
</feature>
<evidence type="ECO:0000256" key="1">
    <source>
        <dbReference type="ARBA" id="ARBA00004651"/>
    </source>
</evidence>
<dbReference type="InterPro" id="IPR003339">
    <property type="entry name" value="ABC/ECF_trnsptr_transmembrane"/>
</dbReference>
<gene>
    <name evidence="8" type="primary">cbiQ</name>
    <name evidence="8" type="ORF">LHGZ1_1197</name>
</gene>
<comment type="similarity">
    <text evidence="2">Belongs to the CbiQ family.</text>
</comment>
<evidence type="ECO:0000256" key="5">
    <source>
        <dbReference type="ARBA" id="ARBA00022989"/>
    </source>
</evidence>
<dbReference type="NCBIfam" id="TIGR02454">
    <property type="entry name" value="ECF_T_CbiQ"/>
    <property type="match status" value="1"/>
</dbReference>
<dbReference type="RefSeq" id="WP_161493483.1">
    <property type="nucleotide sequence ID" value="NZ_CP022115.1"/>
</dbReference>
<evidence type="ECO:0000256" key="2">
    <source>
        <dbReference type="ARBA" id="ARBA00008564"/>
    </source>
</evidence>
<dbReference type="GO" id="GO:0006824">
    <property type="term" value="P:cobalt ion transport"/>
    <property type="evidence" value="ECO:0007669"/>
    <property type="project" value="InterPro"/>
</dbReference>
<accession>A0A248LGX7</accession>
<evidence type="ECO:0000256" key="7">
    <source>
        <dbReference type="SAM" id="Phobius"/>
    </source>
</evidence>
<keyword evidence="5 7" id="KW-1133">Transmembrane helix</keyword>
<feature type="transmembrane region" description="Helical" evidence="7">
    <location>
        <begin position="79"/>
        <end position="96"/>
    </location>
</feature>
<dbReference type="EMBL" id="CP022115">
    <property type="protein sequence ID" value="ASJ24028.1"/>
    <property type="molecule type" value="Genomic_DNA"/>
</dbReference>
<keyword evidence="3" id="KW-1003">Cell membrane</keyword>
<dbReference type="InterPro" id="IPR012809">
    <property type="entry name" value="ECF_CbiQ"/>
</dbReference>
<comment type="subcellular location">
    <subcellularLocation>
        <location evidence="1">Cell membrane</location>
        <topology evidence="1">Multi-pass membrane protein</topology>
    </subcellularLocation>
</comment>
<evidence type="ECO:0000313" key="9">
    <source>
        <dbReference type="Proteomes" id="UP000197424"/>
    </source>
</evidence>
<proteinExistence type="inferred from homology"/>
<keyword evidence="6 7" id="KW-0472">Membrane</keyword>
<keyword evidence="4 7" id="KW-0812">Transmembrane</keyword>
<name>A0A248LGX7_9NEIS</name>
<dbReference type="CDD" id="cd16914">
    <property type="entry name" value="EcfT"/>
    <property type="match status" value="1"/>
</dbReference>
<dbReference type="GO" id="GO:0043190">
    <property type="term" value="C:ATP-binding cassette (ABC) transporter complex"/>
    <property type="evidence" value="ECO:0007669"/>
    <property type="project" value="InterPro"/>
</dbReference>
<dbReference type="AlphaFoldDB" id="A0A248LGX7"/>
<evidence type="ECO:0000256" key="3">
    <source>
        <dbReference type="ARBA" id="ARBA00022475"/>
    </source>
</evidence>
<dbReference type="PANTHER" id="PTHR34857:SF2">
    <property type="entry name" value="SLL0384 PROTEIN"/>
    <property type="match status" value="1"/>
</dbReference>
<dbReference type="PANTHER" id="PTHR34857">
    <property type="entry name" value="SLL0384 PROTEIN"/>
    <property type="match status" value="1"/>
</dbReference>
<protein>
    <submittedName>
        <fullName evidence="8">Cobalt ECF transporter T component CbiQ</fullName>
    </submittedName>
</protein>
<dbReference type="InterPro" id="IPR051611">
    <property type="entry name" value="ECF_transporter_component"/>
</dbReference>
<reference evidence="9" key="1">
    <citation type="submission" date="2017-06" db="EMBL/GenBank/DDBJ databases">
        <title>Whole genome sequence of Laribacter hongkongensis LHGZ1.</title>
        <authorList>
            <person name="Chen D."/>
            <person name="Wu H."/>
            <person name="Chen J."/>
        </authorList>
    </citation>
    <scope>NUCLEOTIDE SEQUENCE [LARGE SCALE GENOMIC DNA]</scope>
    <source>
        <strain evidence="9">LHGZ1</strain>
    </source>
</reference>
<evidence type="ECO:0000256" key="6">
    <source>
        <dbReference type="ARBA" id="ARBA00023136"/>
    </source>
</evidence>
<organism evidence="8 9">
    <name type="scientific">Laribacter hongkongensis</name>
    <dbReference type="NCBI Taxonomy" id="168471"/>
    <lineage>
        <taxon>Bacteria</taxon>
        <taxon>Pseudomonadati</taxon>
        <taxon>Pseudomonadota</taxon>
        <taxon>Betaproteobacteria</taxon>
        <taxon>Neisseriales</taxon>
        <taxon>Aquaspirillaceae</taxon>
        <taxon>Laribacter</taxon>
    </lineage>
</organism>
<evidence type="ECO:0000313" key="8">
    <source>
        <dbReference type="EMBL" id="ASJ24028.1"/>
    </source>
</evidence>
<evidence type="ECO:0000256" key="4">
    <source>
        <dbReference type="ARBA" id="ARBA00022692"/>
    </source>
</evidence>
<dbReference type="Pfam" id="PF02361">
    <property type="entry name" value="CbiQ"/>
    <property type="match status" value="1"/>
</dbReference>
<dbReference type="Proteomes" id="UP000197424">
    <property type="component" value="Chromosome"/>
</dbReference>